<dbReference type="HOGENOM" id="CLU_518807_0_0_1"/>
<sequence>MTRPPRASHWHYDWQEDMYDSEAIRESGLPLAWVPTRGNHIPPCAVPICEGPNVQLFLARGLVEDETELGTASPLSAGGARLSDNYGRSHLVPEYEVLSGASSLRWHLPTTSQIQQGTVVVSQQTHPITMNTQLSVADLEFPRMPLPRPPPQDRGAVEPGLRPVRRTVVDTRPSDTDFPSVPPWKFGIRGREITKARDRGEVEPGLHPVRPSNTDFPSMAPQKLGTQDRGVPKAGLPSSKPAVAPKSKRGKQNPIATLPSPPSDEVVDWVEVQKHEPPLSLNKRERAQLKHLVQSKCAILIDDTRSMEQRWPQAREALAGMADILSVNDEWAGADVRFLHHAETPRNIKTRHEFEHIFSSVTTCEENKVMAPKVTQMLEDCLPLVKGETSTKPVVLLIFTDGVAADTKELLNAILRFFQKLKEGNVEPNLFRLHILQMGEDRKVVRPLHEFRDQVVKRDGGRYMLNVVSFHPGRGLLNAQNIMRILLAATHIPRDEDPDALPMLPPEVIKAQMLELEGIRHMSDR</sequence>
<evidence type="ECO:0008006" key="4">
    <source>
        <dbReference type="Google" id="ProtNLM"/>
    </source>
</evidence>
<dbReference type="SUPFAM" id="SSF53300">
    <property type="entry name" value="vWA-like"/>
    <property type="match status" value="1"/>
</dbReference>
<dbReference type="PANTHER" id="PTHR34706:SF1">
    <property type="entry name" value="VWFA DOMAIN-CONTAINING PROTEIN"/>
    <property type="match status" value="1"/>
</dbReference>
<feature type="region of interest" description="Disordered" evidence="1">
    <location>
        <begin position="195"/>
        <end position="263"/>
    </location>
</feature>
<name>A0A0C9V9W6_9AGAM</name>
<dbReference type="AlphaFoldDB" id="A0A0C9V9W6"/>
<gene>
    <name evidence="2" type="ORF">HYDPIDRAFT_114614</name>
</gene>
<accession>A0A0C9V9W6</accession>
<dbReference type="OrthoDB" id="2142040at2759"/>
<protein>
    <recommendedName>
        <fullName evidence="4">VWFA domain-containing protein</fullName>
    </recommendedName>
</protein>
<dbReference type="InterPro" id="IPR036465">
    <property type="entry name" value="vWFA_dom_sf"/>
</dbReference>
<keyword evidence="3" id="KW-1185">Reference proteome</keyword>
<organism evidence="2 3">
    <name type="scientific">Hydnomerulius pinastri MD-312</name>
    <dbReference type="NCBI Taxonomy" id="994086"/>
    <lineage>
        <taxon>Eukaryota</taxon>
        <taxon>Fungi</taxon>
        <taxon>Dikarya</taxon>
        <taxon>Basidiomycota</taxon>
        <taxon>Agaricomycotina</taxon>
        <taxon>Agaricomycetes</taxon>
        <taxon>Agaricomycetidae</taxon>
        <taxon>Boletales</taxon>
        <taxon>Boletales incertae sedis</taxon>
        <taxon>Leucogyrophana</taxon>
    </lineage>
</organism>
<proteinExistence type="predicted"/>
<dbReference type="PANTHER" id="PTHR34706">
    <property type="entry name" value="SLR1338 PROTEIN"/>
    <property type="match status" value="1"/>
</dbReference>
<evidence type="ECO:0000313" key="2">
    <source>
        <dbReference type="EMBL" id="KIJ62484.1"/>
    </source>
</evidence>
<dbReference type="EMBL" id="KN839855">
    <property type="protein sequence ID" value="KIJ62484.1"/>
    <property type="molecule type" value="Genomic_DNA"/>
</dbReference>
<feature type="compositionally biased region" description="Basic and acidic residues" evidence="1">
    <location>
        <begin position="195"/>
        <end position="204"/>
    </location>
</feature>
<evidence type="ECO:0000313" key="3">
    <source>
        <dbReference type="Proteomes" id="UP000053820"/>
    </source>
</evidence>
<evidence type="ECO:0000256" key="1">
    <source>
        <dbReference type="SAM" id="MobiDB-lite"/>
    </source>
</evidence>
<reference evidence="2 3" key="1">
    <citation type="submission" date="2014-04" db="EMBL/GenBank/DDBJ databases">
        <title>Evolutionary Origins and Diversification of the Mycorrhizal Mutualists.</title>
        <authorList>
            <consortium name="DOE Joint Genome Institute"/>
            <consortium name="Mycorrhizal Genomics Consortium"/>
            <person name="Kohler A."/>
            <person name="Kuo A."/>
            <person name="Nagy L.G."/>
            <person name="Floudas D."/>
            <person name="Copeland A."/>
            <person name="Barry K.W."/>
            <person name="Cichocki N."/>
            <person name="Veneault-Fourrey C."/>
            <person name="LaButti K."/>
            <person name="Lindquist E.A."/>
            <person name="Lipzen A."/>
            <person name="Lundell T."/>
            <person name="Morin E."/>
            <person name="Murat C."/>
            <person name="Riley R."/>
            <person name="Ohm R."/>
            <person name="Sun H."/>
            <person name="Tunlid A."/>
            <person name="Henrissat B."/>
            <person name="Grigoriev I.V."/>
            <person name="Hibbett D.S."/>
            <person name="Martin F."/>
        </authorList>
    </citation>
    <scope>NUCLEOTIDE SEQUENCE [LARGE SCALE GENOMIC DNA]</scope>
    <source>
        <strain evidence="2 3">MD-312</strain>
    </source>
</reference>
<dbReference type="Proteomes" id="UP000053820">
    <property type="component" value="Unassembled WGS sequence"/>
</dbReference>